<dbReference type="SUPFAM" id="SSF55874">
    <property type="entry name" value="ATPase domain of HSP90 chaperone/DNA topoisomerase II/histidine kinase"/>
    <property type="match status" value="1"/>
</dbReference>
<dbReference type="SMART" id="SM00387">
    <property type="entry name" value="HATPase_c"/>
    <property type="match status" value="1"/>
</dbReference>
<gene>
    <name evidence="12" type="ORF">G8O30_03730</name>
</gene>
<dbReference type="InterPro" id="IPR036097">
    <property type="entry name" value="HisK_dim/P_sf"/>
</dbReference>
<organism evidence="12 13">
    <name type="scientific">Mangrovibacillus cuniculi</name>
    <dbReference type="NCBI Taxonomy" id="2593652"/>
    <lineage>
        <taxon>Bacteria</taxon>
        <taxon>Bacillati</taxon>
        <taxon>Bacillota</taxon>
        <taxon>Bacilli</taxon>
        <taxon>Bacillales</taxon>
        <taxon>Bacillaceae</taxon>
        <taxon>Mangrovibacillus</taxon>
    </lineage>
</organism>
<dbReference type="InterPro" id="IPR005467">
    <property type="entry name" value="His_kinase_dom"/>
</dbReference>
<dbReference type="EMBL" id="CP049742">
    <property type="protein sequence ID" value="QPC46130.1"/>
    <property type="molecule type" value="Genomic_DNA"/>
</dbReference>
<sequence length="717" mass="82698">MRDEVNTLDMDENLRVDMTVSVIRDVLNSVQKPTILINRSGNILMYNEAFTQFYNEEEYMLKETFLFQPLFQEHDWELYSYHLETSGSWQGTITLPIRQTAVRHHPAGIKKLTNTTYYTVTIRTSEWLLEEKGHMEQSVLSQLFSQAADHMLIIDKTGEVLEANESFLNKIQVSVEQLRKKGIRSFIPAPFHYKLDKAKNLLARNSNVRGEIPVLYPSGIRLIDFTISQNIVKGKLVVILRDITDRKLVEQKLKASELFFKDLFDEALDAILFWDPNGQIIRANKSALRMFECSMDEILQRNVTEFVYKKDERFDNILRTFRGNGAVRDELLFLMPNGELKQLEFTSKTHPIEGFNMTIFRNISERSKMEQALRRSEEKFRNIFEGTFEGMVLIDHNLSIIQCNTVASMTLNKDMEQLIKTPVRNLIPKDAVYVSGDEEHFSNMLIEGYANTVYLFEDKGQQRFIELSTKKDIMQEAHLTVIRDVTEKMDMLEQLRKSDTLNVVGELAAGIAHEIRNPMTALKGFIQLLEKSMAGQHQMYFQVISTELQRIETIITEFLILAKPQAVKFDRVNINDRVKETFDLMNAQALMHNVTMHCDLHADPLFIQGESNQLKQVLINFVKNAIEAMPSGGSLRLRTLVEHNEICIEIKDEGVGIPEDKIKKLGEPFYTTKERGTGLGLMVTLNIIKEHDGRMEVESSVGKGTIFKVFFKRSKHV</sequence>
<dbReference type="Pfam" id="PF13426">
    <property type="entry name" value="PAS_9"/>
    <property type="match status" value="3"/>
</dbReference>
<dbReference type="FunFam" id="1.10.287.130:FF:000040">
    <property type="entry name" value="PAS domain-containing sensor histidine kinase"/>
    <property type="match status" value="1"/>
</dbReference>
<dbReference type="SUPFAM" id="SSF55785">
    <property type="entry name" value="PYP-like sensor domain (PAS domain)"/>
    <property type="match status" value="3"/>
</dbReference>
<dbReference type="PANTHER" id="PTHR43065:SF34">
    <property type="entry name" value="SPORULATION KINASE A"/>
    <property type="match status" value="1"/>
</dbReference>
<feature type="domain" description="Histidine kinase" evidence="10">
    <location>
        <begin position="510"/>
        <end position="715"/>
    </location>
</feature>
<dbReference type="GO" id="GO:0030435">
    <property type="term" value="P:sporulation resulting in formation of a cellular spore"/>
    <property type="evidence" value="ECO:0007669"/>
    <property type="project" value="UniProtKB-KW"/>
</dbReference>
<evidence type="ECO:0000256" key="6">
    <source>
        <dbReference type="ARBA" id="ARBA00022777"/>
    </source>
</evidence>
<dbReference type="PANTHER" id="PTHR43065">
    <property type="entry name" value="SENSOR HISTIDINE KINASE"/>
    <property type="match status" value="1"/>
</dbReference>
<dbReference type="RefSeq" id="WP_239673651.1">
    <property type="nucleotide sequence ID" value="NZ_CP049742.1"/>
</dbReference>
<dbReference type="AlphaFoldDB" id="A0A7S8HF75"/>
<dbReference type="SMART" id="SM00388">
    <property type="entry name" value="HisKA"/>
    <property type="match status" value="1"/>
</dbReference>
<keyword evidence="7" id="KW-0067">ATP-binding</keyword>
<keyword evidence="4" id="KW-0808">Transferase</keyword>
<evidence type="ECO:0000256" key="8">
    <source>
        <dbReference type="ARBA" id="ARBA00022969"/>
    </source>
</evidence>
<dbReference type="SUPFAM" id="SSF47384">
    <property type="entry name" value="Homodimeric domain of signal transducing histidine kinase"/>
    <property type="match status" value="1"/>
</dbReference>
<dbReference type="Gene3D" id="1.10.287.130">
    <property type="match status" value="1"/>
</dbReference>
<feature type="domain" description="PAS" evidence="11">
    <location>
        <begin position="256"/>
        <end position="311"/>
    </location>
</feature>
<keyword evidence="8" id="KW-0749">Sporulation</keyword>
<dbReference type="PROSITE" id="PS50112">
    <property type="entry name" value="PAS"/>
    <property type="match status" value="1"/>
</dbReference>
<proteinExistence type="predicted"/>
<dbReference type="Gene3D" id="3.30.565.10">
    <property type="entry name" value="Histidine kinase-like ATPase, C-terminal domain"/>
    <property type="match status" value="1"/>
</dbReference>
<name>A0A7S8HF75_9BACI</name>
<evidence type="ECO:0000256" key="1">
    <source>
        <dbReference type="ARBA" id="ARBA00000085"/>
    </source>
</evidence>
<dbReference type="CDD" id="cd00075">
    <property type="entry name" value="HATPase"/>
    <property type="match status" value="1"/>
</dbReference>
<evidence type="ECO:0000256" key="4">
    <source>
        <dbReference type="ARBA" id="ARBA00022679"/>
    </source>
</evidence>
<keyword evidence="3" id="KW-0597">Phosphoprotein</keyword>
<dbReference type="Proteomes" id="UP000593626">
    <property type="component" value="Chromosome"/>
</dbReference>
<comment type="catalytic activity">
    <reaction evidence="1">
        <text>ATP + protein L-histidine = ADP + protein N-phospho-L-histidine.</text>
        <dbReference type="EC" id="2.7.13.3"/>
    </reaction>
</comment>
<dbReference type="PROSITE" id="PS50109">
    <property type="entry name" value="HIS_KIN"/>
    <property type="match status" value="1"/>
</dbReference>
<keyword evidence="6" id="KW-0418">Kinase</keyword>
<accession>A0A7S8HF75</accession>
<dbReference type="EC" id="2.7.13.3" evidence="2"/>
<dbReference type="InterPro" id="IPR003661">
    <property type="entry name" value="HisK_dim/P_dom"/>
</dbReference>
<evidence type="ECO:0000313" key="12">
    <source>
        <dbReference type="EMBL" id="QPC46130.1"/>
    </source>
</evidence>
<keyword evidence="9" id="KW-0902">Two-component regulatory system</keyword>
<evidence type="ECO:0000256" key="7">
    <source>
        <dbReference type="ARBA" id="ARBA00022840"/>
    </source>
</evidence>
<evidence type="ECO:0000256" key="9">
    <source>
        <dbReference type="ARBA" id="ARBA00023012"/>
    </source>
</evidence>
<dbReference type="CDD" id="cd00130">
    <property type="entry name" value="PAS"/>
    <property type="match status" value="2"/>
</dbReference>
<dbReference type="KEGG" id="mcui:G8O30_03730"/>
<dbReference type="InterPro" id="IPR036890">
    <property type="entry name" value="HATPase_C_sf"/>
</dbReference>
<dbReference type="SMART" id="SM00091">
    <property type="entry name" value="PAS"/>
    <property type="match status" value="4"/>
</dbReference>
<dbReference type="GO" id="GO:0000155">
    <property type="term" value="F:phosphorelay sensor kinase activity"/>
    <property type="evidence" value="ECO:0007669"/>
    <property type="project" value="InterPro"/>
</dbReference>
<dbReference type="CDD" id="cd00082">
    <property type="entry name" value="HisKA"/>
    <property type="match status" value="1"/>
</dbReference>
<reference evidence="12 13" key="1">
    <citation type="submission" date="2019-07" db="EMBL/GenBank/DDBJ databases">
        <title>Genome sequence of 2 isolates from Red Sea Mangroves.</title>
        <authorList>
            <person name="Sefrji F."/>
            <person name="Michoud G."/>
            <person name="Merlino G."/>
            <person name="Daffonchio D."/>
        </authorList>
    </citation>
    <scope>NUCLEOTIDE SEQUENCE [LARGE SCALE GENOMIC DNA]</scope>
    <source>
        <strain evidence="12 13">R1DC41</strain>
    </source>
</reference>
<evidence type="ECO:0000259" key="10">
    <source>
        <dbReference type="PROSITE" id="PS50109"/>
    </source>
</evidence>
<keyword evidence="5" id="KW-0547">Nucleotide-binding</keyword>
<dbReference type="InterPro" id="IPR035965">
    <property type="entry name" value="PAS-like_dom_sf"/>
</dbReference>
<dbReference type="Pfam" id="PF00512">
    <property type="entry name" value="HisKA"/>
    <property type="match status" value="1"/>
</dbReference>
<dbReference type="InterPro" id="IPR003594">
    <property type="entry name" value="HATPase_dom"/>
</dbReference>
<evidence type="ECO:0000313" key="13">
    <source>
        <dbReference type="Proteomes" id="UP000593626"/>
    </source>
</evidence>
<evidence type="ECO:0000259" key="11">
    <source>
        <dbReference type="PROSITE" id="PS50112"/>
    </source>
</evidence>
<dbReference type="Gene3D" id="3.30.450.20">
    <property type="entry name" value="PAS domain"/>
    <property type="match status" value="3"/>
</dbReference>
<evidence type="ECO:0000256" key="3">
    <source>
        <dbReference type="ARBA" id="ARBA00022553"/>
    </source>
</evidence>
<dbReference type="InterPro" id="IPR004358">
    <property type="entry name" value="Sig_transdc_His_kin-like_C"/>
</dbReference>
<protein>
    <recommendedName>
        <fullName evidence="2">histidine kinase</fullName>
        <ecNumber evidence="2">2.7.13.3</ecNumber>
    </recommendedName>
</protein>
<evidence type="ECO:0000256" key="2">
    <source>
        <dbReference type="ARBA" id="ARBA00012438"/>
    </source>
</evidence>
<dbReference type="Pfam" id="PF02518">
    <property type="entry name" value="HATPase_c"/>
    <property type="match status" value="1"/>
</dbReference>
<keyword evidence="13" id="KW-1185">Reference proteome</keyword>
<dbReference type="GO" id="GO:0005524">
    <property type="term" value="F:ATP binding"/>
    <property type="evidence" value="ECO:0007669"/>
    <property type="project" value="UniProtKB-KW"/>
</dbReference>
<dbReference type="NCBIfam" id="TIGR00229">
    <property type="entry name" value="sensory_box"/>
    <property type="match status" value="2"/>
</dbReference>
<evidence type="ECO:0000256" key="5">
    <source>
        <dbReference type="ARBA" id="ARBA00022741"/>
    </source>
</evidence>
<dbReference type="InterPro" id="IPR000014">
    <property type="entry name" value="PAS"/>
</dbReference>
<dbReference type="PRINTS" id="PR00344">
    <property type="entry name" value="BCTRLSENSOR"/>
</dbReference>